<comment type="similarity">
    <text evidence="5">Belongs to the herpesviridae UL51 family.</text>
</comment>
<sequence>MPSPWSSWSCCGILPFGRPVYPYEPLDDPLEGCPERWRLEIDRGLPSGVTLGDIVQANVGAAALHQTYLLAVQSNRISEYLKRFDVSKVPTGCQETVRTQVKKLQSIQNVVWNTMLALAVGEITVDDSALQSLLSKRAGECVSLMELEKLATAMAADDSVLWATEISHTFSEPTSAAPPTTIIAEPPARGQTALISDNLPVDALAPLPPVVSESTKQDTVLL</sequence>
<dbReference type="GO" id="GO:0044423">
    <property type="term" value="C:virion component"/>
    <property type="evidence" value="ECO:0007669"/>
    <property type="project" value="UniProtKB-KW"/>
</dbReference>
<comment type="function">
    <text evidence="1">Plays several roles during the time course of infection, including egress of virus particles from the perinuclear space and secondary envelopment of cytoplasmic capsids that bud into specific trans-Golgi network (TGN)-derived membranes.</text>
</comment>
<keyword evidence="11" id="KW-0449">Lipoprotein</keyword>
<dbReference type="RefSeq" id="YP_010084418.1">
    <property type="nucleotide sequence ID" value="NC_055135.1"/>
</dbReference>
<dbReference type="EMBL" id="KF703446">
    <property type="protein sequence ID" value="AGY30737.1"/>
    <property type="molecule type" value="Genomic_DNA"/>
</dbReference>
<dbReference type="Proteomes" id="UP000134372">
    <property type="component" value="Segment"/>
</dbReference>
<dbReference type="InterPro" id="IPR007619">
    <property type="entry name" value="Herpes_U44"/>
</dbReference>
<protein>
    <submittedName>
        <fullName evidence="12">ORF55</fullName>
    </submittedName>
</protein>
<dbReference type="KEGG" id="vg:65099404"/>
<evidence type="ECO:0000256" key="4">
    <source>
        <dbReference type="ARBA" id="ARBA00004328"/>
    </source>
</evidence>
<keyword evidence="7" id="KW-1040">Host Golgi apparatus</keyword>
<dbReference type="GeneID" id="65099404"/>
<keyword evidence="10" id="KW-1035">Host cytoplasm</keyword>
<proteinExistence type="inferred from homology"/>
<evidence type="ECO:0000256" key="5">
    <source>
        <dbReference type="ARBA" id="ARBA00006551"/>
    </source>
</evidence>
<evidence type="ECO:0000256" key="8">
    <source>
        <dbReference type="ARBA" id="ARBA00022844"/>
    </source>
</evidence>
<keyword evidence="13" id="KW-1185">Reference proteome</keyword>
<evidence type="ECO:0000256" key="1">
    <source>
        <dbReference type="ARBA" id="ARBA00001991"/>
    </source>
</evidence>
<accession>U5NM29</accession>
<keyword evidence="6" id="KW-0597">Phosphoprotein</keyword>
<evidence type="ECO:0000256" key="10">
    <source>
        <dbReference type="ARBA" id="ARBA00023200"/>
    </source>
</evidence>
<organism evidence="12 13">
    <name type="scientific">Retroperitoneal fibromatosis-associated herpesvirus</name>
    <dbReference type="NCBI Taxonomy" id="111469"/>
    <lineage>
        <taxon>Viruses</taxon>
        <taxon>Duplodnaviria</taxon>
        <taxon>Heunggongvirae</taxon>
        <taxon>Peploviricota</taxon>
        <taxon>Herviviricetes</taxon>
        <taxon>Herpesvirales</taxon>
        <taxon>Orthoherpesviridae</taxon>
        <taxon>Gammaherpesvirinae</taxon>
        <taxon>Rhadinovirus</taxon>
        <taxon>Rhadinovirus macacinegamma8</taxon>
        <taxon>Macacine gammaherpesvirus 8</taxon>
    </lineage>
</organism>
<evidence type="ECO:0000256" key="6">
    <source>
        <dbReference type="ARBA" id="ARBA00022553"/>
    </source>
</evidence>
<comment type="subcellular location">
    <subcellularLocation>
        <location evidence="2">Host Golgi apparatus</location>
    </subcellularLocation>
    <subcellularLocation>
        <location evidence="3">Host cytoplasm</location>
    </subcellularLocation>
    <subcellularLocation>
        <location evidence="4">Virion</location>
    </subcellularLocation>
</comment>
<dbReference type="GO" id="GO:0044177">
    <property type="term" value="C:host cell Golgi apparatus"/>
    <property type="evidence" value="ECO:0007669"/>
    <property type="project" value="UniProtKB-SubCell"/>
</dbReference>
<dbReference type="Pfam" id="PF04533">
    <property type="entry name" value="Herpes_U44"/>
    <property type="match status" value="1"/>
</dbReference>
<evidence type="ECO:0000256" key="9">
    <source>
        <dbReference type="ARBA" id="ARBA00023139"/>
    </source>
</evidence>
<evidence type="ECO:0000313" key="12">
    <source>
        <dbReference type="EMBL" id="AGY30737.1"/>
    </source>
</evidence>
<keyword evidence="9" id="KW-0564">Palmitate</keyword>
<evidence type="ECO:0000256" key="11">
    <source>
        <dbReference type="ARBA" id="ARBA00023288"/>
    </source>
</evidence>
<evidence type="ECO:0000256" key="3">
    <source>
        <dbReference type="ARBA" id="ARBA00004192"/>
    </source>
</evidence>
<evidence type="ECO:0000256" key="2">
    <source>
        <dbReference type="ARBA" id="ARBA00004136"/>
    </source>
</evidence>
<evidence type="ECO:0000256" key="7">
    <source>
        <dbReference type="ARBA" id="ARBA00022812"/>
    </source>
</evidence>
<reference evidence="12 13" key="1">
    <citation type="journal article" date="2013" name="J. Virol.">
        <title>Next-Generation Sequence Analysis of the Genome of RFHVMn, the Macaque Homolog of Kaposi's Sarcoma (KS)-Associated Herpesvirus, from a KS-Like Tumor of a Pig-Tailed Macaque.</title>
        <authorList>
            <person name="Bruce A.G."/>
            <person name="Ryan J.T."/>
            <person name="Thomas M.J."/>
            <person name="Peng X."/>
            <person name="Grundhoff A."/>
            <person name="Tsai C.C."/>
            <person name="Rose T.M."/>
        </authorList>
    </citation>
    <scope>NUCLEOTIDE SEQUENCE [LARGE SCALE GENOMIC DNA]</scope>
    <source>
        <strain evidence="12">RFHVMnM78114</strain>
    </source>
</reference>
<keyword evidence="8" id="KW-0946">Virion</keyword>
<name>U5NM29_9GAMA</name>
<evidence type="ECO:0000313" key="13">
    <source>
        <dbReference type="Proteomes" id="UP000134372"/>
    </source>
</evidence>